<evidence type="ECO:0000313" key="9">
    <source>
        <dbReference type="EMBL" id="CAA9583438.1"/>
    </source>
</evidence>
<dbReference type="PANTHER" id="PTHR33885:SF3">
    <property type="entry name" value="PHAGE SHOCK PROTEIN C"/>
    <property type="match status" value="1"/>
</dbReference>
<dbReference type="PANTHER" id="PTHR33885">
    <property type="entry name" value="PHAGE SHOCK PROTEIN C"/>
    <property type="match status" value="1"/>
</dbReference>
<keyword evidence="4 7" id="KW-1133">Transmembrane helix</keyword>
<dbReference type="GO" id="GO:0005886">
    <property type="term" value="C:plasma membrane"/>
    <property type="evidence" value="ECO:0007669"/>
    <property type="project" value="UniProtKB-SubCell"/>
</dbReference>
<reference evidence="9" key="1">
    <citation type="submission" date="2020-02" db="EMBL/GenBank/DDBJ databases">
        <authorList>
            <person name="Meier V. D."/>
        </authorList>
    </citation>
    <scope>NUCLEOTIDE SEQUENCE</scope>
    <source>
        <strain evidence="9">AVDCRST_MAG86</strain>
    </source>
</reference>
<evidence type="ECO:0000256" key="3">
    <source>
        <dbReference type="ARBA" id="ARBA00022692"/>
    </source>
</evidence>
<dbReference type="InterPro" id="IPR007168">
    <property type="entry name" value="Phageshock_PspC_N"/>
</dbReference>
<evidence type="ECO:0000256" key="6">
    <source>
        <dbReference type="SAM" id="MobiDB-lite"/>
    </source>
</evidence>
<dbReference type="AlphaFoldDB" id="A0A6J4VRH2"/>
<evidence type="ECO:0000256" key="5">
    <source>
        <dbReference type="ARBA" id="ARBA00023136"/>
    </source>
</evidence>
<sequence>MTPPHDSLPHDQRRARRPDTDKRLTRLRHNRVFTGVLGGVAEYVGANPTTVRLIFVVATLLSGGLLIIGYLLLWWLLPKGRA</sequence>
<name>A0A6J4VRH2_9DEIN</name>
<keyword evidence="5 7" id="KW-0472">Membrane</keyword>
<accession>A0A6J4VRH2</accession>
<proteinExistence type="predicted"/>
<evidence type="ECO:0000256" key="1">
    <source>
        <dbReference type="ARBA" id="ARBA00004162"/>
    </source>
</evidence>
<feature type="compositionally biased region" description="Basic and acidic residues" evidence="6">
    <location>
        <begin position="7"/>
        <end position="22"/>
    </location>
</feature>
<feature type="region of interest" description="Disordered" evidence="6">
    <location>
        <begin position="1"/>
        <end position="22"/>
    </location>
</feature>
<evidence type="ECO:0000256" key="2">
    <source>
        <dbReference type="ARBA" id="ARBA00022475"/>
    </source>
</evidence>
<dbReference type="EMBL" id="CADCWP010000289">
    <property type="protein sequence ID" value="CAA9583438.1"/>
    <property type="molecule type" value="Genomic_DNA"/>
</dbReference>
<protein>
    <recommendedName>
        <fullName evidence="8">Phage shock protein PspC N-terminal domain-containing protein</fullName>
    </recommendedName>
</protein>
<organism evidence="9">
    <name type="scientific">uncultured Truepera sp</name>
    <dbReference type="NCBI Taxonomy" id="543023"/>
    <lineage>
        <taxon>Bacteria</taxon>
        <taxon>Thermotogati</taxon>
        <taxon>Deinococcota</taxon>
        <taxon>Deinococci</taxon>
        <taxon>Trueperales</taxon>
        <taxon>Trueperaceae</taxon>
        <taxon>Truepera</taxon>
        <taxon>environmental samples</taxon>
    </lineage>
</organism>
<feature type="transmembrane region" description="Helical" evidence="7">
    <location>
        <begin position="53"/>
        <end position="77"/>
    </location>
</feature>
<feature type="domain" description="Phage shock protein PspC N-terminal" evidence="8">
    <location>
        <begin position="22"/>
        <end position="79"/>
    </location>
</feature>
<comment type="subcellular location">
    <subcellularLocation>
        <location evidence="1">Cell membrane</location>
        <topology evidence="1">Single-pass membrane protein</topology>
    </subcellularLocation>
</comment>
<dbReference type="InterPro" id="IPR052027">
    <property type="entry name" value="PspC"/>
</dbReference>
<dbReference type="Pfam" id="PF04024">
    <property type="entry name" value="PspC"/>
    <property type="match status" value="1"/>
</dbReference>
<evidence type="ECO:0000256" key="4">
    <source>
        <dbReference type="ARBA" id="ARBA00022989"/>
    </source>
</evidence>
<evidence type="ECO:0000259" key="8">
    <source>
        <dbReference type="Pfam" id="PF04024"/>
    </source>
</evidence>
<evidence type="ECO:0000256" key="7">
    <source>
        <dbReference type="SAM" id="Phobius"/>
    </source>
</evidence>
<keyword evidence="3 7" id="KW-0812">Transmembrane</keyword>
<keyword evidence="2" id="KW-1003">Cell membrane</keyword>
<gene>
    <name evidence="9" type="ORF">AVDCRST_MAG86-3172</name>
</gene>